<dbReference type="EMBL" id="LNUW01000038">
    <property type="protein sequence ID" value="KXG84079.1"/>
    <property type="molecule type" value="Genomic_DNA"/>
</dbReference>
<name>A0A135NY59_9HYPH</name>
<dbReference type="Proteomes" id="UP000070498">
    <property type="component" value="Unassembled WGS sequence"/>
</dbReference>
<protein>
    <submittedName>
        <fullName evidence="2">Uncharacterized protein</fullName>
    </submittedName>
</protein>
<reference evidence="2 3" key="1">
    <citation type="submission" date="2015-11" db="EMBL/GenBank/DDBJ databases">
        <title>Draft genome sequence of Agrobacterium sp. R89-1.</title>
        <authorList>
            <person name="Zahradnik J."/>
            <person name="Kyslikova E."/>
            <person name="Palyzova A."/>
            <person name="Kyslik P."/>
        </authorList>
    </citation>
    <scope>NUCLEOTIDE SEQUENCE [LARGE SCALE GENOMIC DNA]</scope>
    <source>
        <strain evidence="2 3">R89-1</strain>
    </source>
</reference>
<organism evidence="2 3">
    <name type="scientific">Agrobacterium bohemicum</name>
    <dbReference type="NCBI Taxonomy" id="2052828"/>
    <lineage>
        <taxon>Bacteria</taxon>
        <taxon>Pseudomonadati</taxon>
        <taxon>Pseudomonadota</taxon>
        <taxon>Alphaproteobacteria</taxon>
        <taxon>Hyphomicrobiales</taxon>
        <taxon>Rhizobiaceae</taxon>
        <taxon>Rhizobium/Agrobacterium group</taxon>
        <taxon>Agrobacterium</taxon>
    </lineage>
</organism>
<proteinExistence type="predicted"/>
<evidence type="ECO:0000313" key="2">
    <source>
        <dbReference type="EMBL" id="KXG84079.1"/>
    </source>
</evidence>
<feature type="region of interest" description="Disordered" evidence="1">
    <location>
        <begin position="15"/>
        <end position="40"/>
    </location>
</feature>
<gene>
    <name evidence="2" type="ORF">ATO67_13785</name>
</gene>
<comment type="caution">
    <text evidence="2">The sequence shown here is derived from an EMBL/GenBank/DDBJ whole genome shotgun (WGS) entry which is preliminary data.</text>
</comment>
<evidence type="ECO:0000313" key="3">
    <source>
        <dbReference type="Proteomes" id="UP000070498"/>
    </source>
</evidence>
<keyword evidence="3" id="KW-1185">Reference proteome</keyword>
<dbReference type="AlphaFoldDB" id="A0A135NY59"/>
<evidence type="ECO:0000256" key="1">
    <source>
        <dbReference type="SAM" id="MobiDB-lite"/>
    </source>
</evidence>
<sequence>MHPKRVLSNGTFMAGPKYLIEPPRTDAQASGRRSPFSGDTFVVKPKKPLDVSLETVRTSAELVVASSAN</sequence>
<accession>A0A135NY59</accession>